<feature type="active site" evidence="10">
    <location>
        <position position="406"/>
    </location>
</feature>
<dbReference type="Gene3D" id="3.10.170.10">
    <property type="match status" value="1"/>
</dbReference>
<feature type="binding site" evidence="11">
    <location>
        <position position="409"/>
    </location>
    <ligand>
        <name>Zn(2+)</name>
        <dbReference type="ChEBI" id="CHEBI:29105"/>
        <note>catalytic</note>
    </ligand>
</feature>
<keyword evidence="7 11" id="KW-0862">Zinc</keyword>
<evidence type="ECO:0000256" key="2">
    <source>
        <dbReference type="ARBA" id="ARBA00006006"/>
    </source>
</evidence>
<dbReference type="InterPro" id="IPR027268">
    <property type="entry name" value="Peptidase_M4/M1_CTD_sf"/>
</dbReference>
<dbReference type="InterPro" id="IPR050371">
    <property type="entry name" value="Fungal_virulence_M36"/>
</dbReference>
<keyword evidence="8 12" id="KW-0482">Metalloprotease</keyword>
<dbReference type="GO" id="GO:0004222">
    <property type="term" value="F:metalloendopeptidase activity"/>
    <property type="evidence" value="ECO:0007669"/>
    <property type="project" value="InterPro"/>
</dbReference>
<evidence type="ECO:0000256" key="1">
    <source>
        <dbReference type="ARBA" id="ARBA00004613"/>
    </source>
</evidence>
<organism evidence="14">
    <name type="scientific">Flammulina velutipes</name>
    <name type="common">Agaricus velutipes</name>
    <dbReference type="NCBI Taxonomy" id="38945"/>
    <lineage>
        <taxon>Eukaryota</taxon>
        <taxon>Fungi</taxon>
        <taxon>Dikarya</taxon>
        <taxon>Basidiomycota</taxon>
        <taxon>Agaricomycotina</taxon>
        <taxon>Agaricomycetes</taxon>
        <taxon>Agaricomycetidae</taxon>
        <taxon>Agaricales</taxon>
        <taxon>Marasmiineae</taxon>
        <taxon>Physalacriaceae</taxon>
        <taxon>Flammulina</taxon>
    </lineage>
</organism>
<dbReference type="SUPFAM" id="SSF55486">
    <property type="entry name" value="Metalloproteases ('zincins'), catalytic domain"/>
    <property type="match status" value="1"/>
</dbReference>
<dbReference type="Gene3D" id="1.10.390.10">
    <property type="entry name" value="Neutral Protease Domain 2"/>
    <property type="match status" value="1"/>
</dbReference>
<feature type="chain" id="PRO_5009362421" description="Extracellular metalloproteinase" evidence="12">
    <location>
        <begin position="23"/>
        <end position="599"/>
    </location>
</feature>
<dbReference type="GO" id="GO:0005615">
    <property type="term" value="C:extracellular space"/>
    <property type="evidence" value="ECO:0007669"/>
    <property type="project" value="InterPro"/>
</dbReference>
<evidence type="ECO:0000256" key="3">
    <source>
        <dbReference type="ARBA" id="ARBA00022525"/>
    </source>
</evidence>
<comment type="subcellular location">
    <subcellularLocation>
        <location evidence="1 12">Secreted</location>
    </subcellularLocation>
</comment>
<feature type="binding site" evidence="11">
    <location>
        <position position="434"/>
    </location>
    <ligand>
        <name>Zn(2+)</name>
        <dbReference type="ChEBI" id="CHEBI:29105"/>
        <note>catalytic</note>
    </ligand>
</feature>
<evidence type="ECO:0000256" key="8">
    <source>
        <dbReference type="ARBA" id="ARBA00023049"/>
    </source>
</evidence>
<accession>A0A1D0CID2</accession>
<dbReference type="PRINTS" id="PR00999">
    <property type="entry name" value="FUNGALYSIN"/>
</dbReference>
<name>A0A1D0CID2_FLAVE</name>
<keyword evidence="3 12" id="KW-0964">Secreted</keyword>
<dbReference type="EMBL" id="LN999513">
    <property type="protein sequence ID" value="CUX90930.1"/>
    <property type="molecule type" value="mRNA"/>
</dbReference>
<dbReference type="GO" id="GO:0008270">
    <property type="term" value="F:zinc ion binding"/>
    <property type="evidence" value="ECO:0007669"/>
    <property type="project" value="InterPro"/>
</dbReference>
<keyword evidence="12" id="KW-0732">Signal</keyword>
<evidence type="ECO:0000259" key="13">
    <source>
        <dbReference type="Pfam" id="PF03413"/>
    </source>
</evidence>
<dbReference type="CDD" id="cd09596">
    <property type="entry name" value="M36"/>
    <property type="match status" value="1"/>
</dbReference>
<gene>
    <name evidence="14" type="primary">fveM36-3</name>
</gene>
<evidence type="ECO:0000256" key="7">
    <source>
        <dbReference type="ARBA" id="ARBA00022833"/>
    </source>
</evidence>
<evidence type="ECO:0000256" key="4">
    <source>
        <dbReference type="ARBA" id="ARBA00022670"/>
    </source>
</evidence>
<dbReference type="GO" id="GO:0006508">
    <property type="term" value="P:proteolysis"/>
    <property type="evidence" value="ECO:0007669"/>
    <property type="project" value="UniProtKB-KW"/>
</dbReference>
<evidence type="ECO:0000256" key="9">
    <source>
        <dbReference type="ARBA" id="ARBA00023145"/>
    </source>
</evidence>
<reference evidence="14" key="1">
    <citation type="submission" date="2015-12" db="EMBL/GenBank/DDBJ databases">
        <title>Peptidases of Flammulina velutipes for an improved hydrolysis of vegetable proteins - biochemical and molecular characterization.</title>
        <authorList>
            <person name="Linke D."/>
            <person name="Eisele N."/>
            <person name="Grimrath A."/>
            <person name="Berger R.G."/>
        </authorList>
    </citation>
    <scope>NUCLEOTIDE SEQUENCE</scope>
    <source>
        <strain evidence="14">DSMZ 1658</strain>
    </source>
</reference>
<protein>
    <recommendedName>
        <fullName evidence="12">Extracellular metalloproteinase</fullName>
        <ecNumber evidence="12">3.4.24.-</ecNumber>
    </recommendedName>
    <alternativeName>
        <fullName evidence="12">Fungalysin</fullName>
    </alternativeName>
</protein>
<keyword evidence="4 12" id="KW-0645">Protease</keyword>
<comment type="cofactor">
    <cofactor evidence="11">
        <name>Zn(2+)</name>
        <dbReference type="ChEBI" id="CHEBI:29105"/>
    </cofactor>
    <text evidence="11">Binds 1 zinc ion per subunit.</text>
</comment>
<keyword evidence="5 11" id="KW-0479">Metal-binding</keyword>
<comment type="similarity">
    <text evidence="2 12">Belongs to the peptidase M36 family.</text>
</comment>
<dbReference type="Pfam" id="PF02128">
    <property type="entry name" value="Peptidase_M36"/>
    <property type="match status" value="1"/>
</dbReference>
<keyword evidence="9 12" id="KW-0865">Zymogen</keyword>
<dbReference type="PANTHER" id="PTHR33478">
    <property type="entry name" value="EXTRACELLULAR METALLOPROTEINASE MEP"/>
    <property type="match status" value="1"/>
</dbReference>
<evidence type="ECO:0000256" key="6">
    <source>
        <dbReference type="ARBA" id="ARBA00022801"/>
    </source>
</evidence>
<evidence type="ECO:0000256" key="5">
    <source>
        <dbReference type="ARBA" id="ARBA00022723"/>
    </source>
</evidence>
<dbReference type="InterPro" id="IPR025711">
    <property type="entry name" value="PepSY"/>
</dbReference>
<evidence type="ECO:0000256" key="11">
    <source>
        <dbReference type="PIRSR" id="PIRSR601842-2"/>
    </source>
</evidence>
<keyword evidence="6 12" id="KW-0378">Hydrolase</keyword>
<dbReference type="EC" id="3.4.24.-" evidence="12"/>
<evidence type="ECO:0000256" key="10">
    <source>
        <dbReference type="PIRSR" id="PIRSR601842-1"/>
    </source>
</evidence>
<dbReference type="InterPro" id="IPR001842">
    <property type="entry name" value="Peptidase_M36"/>
</dbReference>
<feature type="signal peptide" evidence="12">
    <location>
        <begin position="1"/>
        <end position="22"/>
    </location>
</feature>
<evidence type="ECO:0000313" key="14">
    <source>
        <dbReference type="EMBL" id="CUX90930.1"/>
    </source>
</evidence>
<proteinExistence type="evidence at transcript level"/>
<feature type="domain" description="PepSY" evidence="13">
    <location>
        <begin position="151"/>
        <end position="216"/>
    </location>
</feature>
<feature type="binding site" evidence="11">
    <location>
        <position position="405"/>
    </location>
    <ligand>
        <name>Zn(2+)</name>
        <dbReference type="ChEBI" id="CHEBI:29105"/>
        <note>catalytic</note>
    </ligand>
</feature>
<sequence>MVAWNNLVTSVTLAVCASFAVAAPYPRDAKHITHHVRHLPRDLKLNTYHPASTFKIFGRGIDHSLSKRQEATLGEITTAFLAEELGLEAERVAYRTGIQGTTASHAYLRQAWSGIPFANAVANVAMKDNKIVSYASSFVKYDSIAPATPSVSVEDAIAAAEAATQGSYNAQEPTLEYYMKDDNTAVLTHVVQVQNVQTGDWYEAFVDAHSGEVISVTDFVARASYLSVPFGDVTIEESGLELIQDPQNLEASPLGWHSDGTNDFTTTEGNNAVVFKGVGQQLLATSQSSAGLNFNFEVDLTTDPDANAVNVDAARTNAFVISNTLHDITYLYGFTEDAFNFQINNQGNGGVGNDPVLISVQDASGVNNANFATPPDGQPGQMRMFTWTFTTPERDGALENDVVIHEQTHGVTSRMTGGGTGRCLQTLEAGGMGEGWSDAMADWVANSAAIDDFVVGSFVFNNPAGLRSFPYSRSAAVNPLRYSDLQVLTEVHEIGEVWANMLHNVLAALVDDLGFSETAQTDPTGTEGNVVFMHLFLDALQLQPCNPDFISARDAWYEADAIRFDGANTCTLEKAFASRGLGLRARNHVDDASVSRACR</sequence>
<evidence type="ECO:0000256" key="12">
    <source>
        <dbReference type="RuleBase" id="RU364017"/>
    </source>
</evidence>
<dbReference type="AlphaFoldDB" id="A0A1D0CID2"/>
<dbReference type="Pfam" id="PF03413">
    <property type="entry name" value="PepSY"/>
    <property type="match status" value="1"/>
</dbReference>
<dbReference type="PANTHER" id="PTHR33478:SF1">
    <property type="entry name" value="EXTRACELLULAR METALLOPROTEINASE MEP"/>
    <property type="match status" value="1"/>
</dbReference>